<dbReference type="EMBL" id="DTCM01000007">
    <property type="protein sequence ID" value="HGL40159.1"/>
    <property type="molecule type" value="Genomic_DNA"/>
</dbReference>
<evidence type="ECO:0000313" key="2">
    <source>
        <dbReference type="EMBL" id="HGL40159.1"/>
    </source>
</evidence>
<comment type="caution">
    <text evidence="2">The sequence shown here is derived from an EMBL/GenBank/DDBJ whole genome shotgun (WGS) entry which is preliminary data.</text>
</comment>
<dbReference type="Gene3D" id="3.30.110.20">
    <property type="entry name" value="Alba-like domain"/>
    <property type="match status" value="1"/>
</dbReference>
<dbReference type="AlphaFoldDB" id="A0A7J3G3A2"/>
<feature type="domain" description="DNA/RNA-binding protein Alba-like" evidence="1">
    <location>
        <begin position="7"/>
        <end position="57"/>
    </location>
</feature>
<evidence type="ECO:0000259" key="1">
    <source>
        <dbReference type="Pfam" id="PF01918"/>
    </source>
</evidence>
<reference evidence="2" key="1">
    <citation type="journal article" date="2020" name="mSystems">
        <title>Genome- and Community-Level Interaction Insights into Carbon Utilization and Element Cycling Functions of Hydrothermarchaeota in Hydrothermal Sediment.</title>
        <authorList>
            <person name="Zhou Z."/>
            <person name="Liu Y."/>
            <person name="Xu W."/>
            <person name="Pan J."/>
            <person name="Luo Z.H."/>
            <person name="Li M."/>
        </authorList>
    </citation>
    <scope>NUCLEOTIDE SEQUENCE [LARGE SCALE GENOMIC DNA]</scope>
    <source>
        <strain evidence="2">SpSt-669</strain>
    </source>
</reference>
<dbReference type="InterPro" id="IPR002775">
    <property type="entry name" value="DNA/RNA-bd_Alba-like"/>
</dbReference>
<dbReference type="Pfam" id="PF01918">
    <property type="entry name" value="Alba"/>
    <property type="match status" value="1"/>
</dbReference>
<name>A0A7J3G3A2_CALS0</name>
<protein>
    <submittedName>
        <fullName evidence="2">RNA-binding protein</fullName>
    </submittedName>
</protein>
<dbReference type="InterPro" id="IPR036882">
    <property type="entry name" value="Alba-like_dom_sf"/>
</dbReference>
<sequence length="95" mass="10679">MSQADEHVVYVGNNHPEYYVKEMRKGLDNGAKRIILRARGRAISRAVDVSQVSSRILGLRVDSIKIDTERKRLKDGREIGISTIEITMEVATPSL</sequence>
<gene>
    <name evidence="2" type="ORF">ENU43_00600</name>
</gene>
<proteinExistence type="predicted"/>
<dbReference type="SUPFAM" id="SSF82704">
    <property type="entry name" value="AlbA-like"/>
    <property type="match status" value="1"/>
</dbReference>
<organism evidence="2">
    <name type="scientific">Caldiarchaeum subterraneum</name>
    <dbReference type="NCBI Taxonomy" id="311458"/>
    <lineage>
        <taxon>Archaea</taxon>
        <taxon>Nitrososphaerota</taxon>
        <taxon>Candidatus Caldarchaeales</taxon>
        <taxon>Candidatus Caldarchaeaceae</taxon>
        <taxon>Candidatus Caldarchaeum</taxon>
    </lineage>
</organism>
<dbReference type="GO" id="GO:0003676">
    <property type="term" value="F:nucleic acid binding"/>
    <property type="evidence" value="ECO:0007669"/>
    <property type="project" value="InterPro"/>
</dbReference>
<accession>A0A7J3G3A2</accession>